<sequence>MPSTSNQPPLNPTSVNGSDDEYDDLGEIFPSPEHKEFFMKVFFNTCVFFFSDVVGSTVFKYQMATKELGIMHLRRAYDFVSHEEYAECVKRVDRYGKMIEKLSVQEGVIVRYKTYSCFKKLHEKNKLHYAFVENFGKVFELPQSVALGKNAKILARYSNNFDRDLITRRQCIEEKHANDRKMKTLEQKIASDESSEELNEQIDHLKAEKTELERKIKFLWHKRKWTRDRCREAIPMVENLRRQVIGRAANLKIVFVIDSFDEIMKRKAELANPSRKPVKRNRKQPRLLPSPRQASRREPRGIASRRLPVIMILKNNKFRHSSTCSLPLFH</sequence>
<reference evidence="2 3" key="1">
    <citation type="submission" date="2022-04" db="EMBL/GenBank/DDBJ databases">
        <title>Chromosome-level reference genomes for two strains of Caenorhabditis briggsae: an improved platform for comparative genomics.</title>
        <authorList>
            <person name="Stevens L."/>
            <person name="Andersen E."/>
        </authorList>
    </citation>
    <scope>NUCLEOTIDE SEQUENCE [LARGE SCALE GENOMIC DNA]</scope>
    <source>
        <strain evidence="2">VX34</strain>
        <tissue evidence="2">Whole-organism</tissue>
    </source>
</reference>
<dbReference type="Proteomes" id="UP000829354">
    <property type="component" value="Chromosome X"/>
</dbReference>
<feature type="compositionally biased region" description="Polar residues" evidence="1">
    <location>
        <begin position="1"/>
        <end position="17"/>
    </location>
</feature>
<keyword evidence="3" id="KW-1185">Reference proteome</keyword>
<gene>
    <name evidence="2" type="ORF">L5515_018086</name>
</gene>
<dbReference type="EMBL" id="CP092625">
    <property type="protein sequence ID" value="UMM42147.1"/>
    <property type="molecule type" value="Genomic_DNA"/>
</dbReference>
<evidence type="ECO:0000313" key="3">
    <source>
        <dbReference type="Proteomes" id="UP000829354"/>
    </source>
</evidence>
<feature type="compositionally biased region" description="Basic residues" evidence="1">
    <location>
        <begin position="276"/>
        <end position="285"/>
    </location>
</feature>
<protein>
    <submittedName>
        <fullName evidence="2">Uncharacterized protein</fullName>
    </submittedName>
</protein>
<accession>A0AAE9FLC4</accession>
<dbReference type="AlphaFoldDB" id="A0AAE9FLC4"/>
<organism evidence="2 3">
    <name type="scientific">Caenorhabditis briggsae</name>
    <dbReference type="NCBI Taxonomy" id="6238"/>
    <lineage>
        <taxon>Eukaryota</taxon>
        <taxon>Metazoa</taxon>
        <taxon>Ecdysozoa</taxon>
        <taxon>Nematoda</taxon>
        <taxon>Chromadorea</taxon>
        <taxon>Rhabditida</taxon>
        <taxon>Rhabditina</taxon>
        <taxon>Rhabditomorpha</taxon>
        <taxon>Rhabditoidea</taxon>
        <taxon>Rhabditidae</taxon>
        <taxon>Peloderinae</taxon>
        <taxon>Caenorhabditis</taxon>
    </lineage>
</organism>
<proteinExistence type="predicted"/>
<feature type="region of interest" description="Disordered" evidence="1">
    <location>
        <begin position="271"/>
        <end position="300"/>
    </location>
</feature>
<evidence type="ECO:0000313" key="2">
    <source>
        <dbReference type="EMBL" id="UMM42147.1"/>
    </source>
</evidence>
<feature type="region of interest" description="Disordered" evidence="1">
    <location>
        <begin position="1"/>
        <end position="21"/>
    </location>
</feature>
<evidence type="ECO:0000256" key="1">
    <source>
        <dbReference type="SAM" id="MobiDB-lite"/>
    </source>
</evidence>
<name>A0AAE9FLC4_CAEBR</name>